<dbReference type="InterPro" id="IPR014710">
    <property type="entry name" value="RmlC-like_jellyroll"/>
</dbReference>
<dbReference type="Proteomes" id="UP001595756">
    <property type="component" value="Unassembled WGS sequence"/>
</dbReference>
<reference evidence="8" key="1">
    <citation type="journal article" date="2019" name="Int. J. Syst. Evol. Microbiol.">
        <title>The Global Catalogue of Microorganisms (GCM) 10K type strain sequencing project: providing services to taxonomists for standard genome sequencing and annotation.</title>
        <authorList>
            <consortium name="The Broad Institute Genomics Platform"/>
            <consortium name="The Broad Institute Genome Sequencing Center for Infectious Disease"/>
            <person name="Wu L."/>
            <person name="Ma J."/>
        </authorList>
    </citation>
    <scope>NUCLEOTIDE SEQUENCE [LARGE SCALE GENOMIC DNA]</scope>
    <source>
        <strain evidence="8">CGMCC 1.19029</strain>
    </source>
</reference>
<dbReference type="Gene3D" id="1.10.287.1260">
    <property type="match status" value="1"/>
</dbReference>
<keyword evidence="5" id="KW-0997">Cell inner membrane</keyword>
<dbReference type="PROSITE" id="PS50042">
    <property type="entry name" value="CNMP_BINDING_3"/>
    <property type="match status" value="1"/>
</dbReference>
<dbReference type="InterPro" id="IPR018488">
    <property type="entry name" value="cNMP-bd_CS"/>
</dbReference>
<name>A0ABV8RXT8_9BURK</name>
<proteinExistence type="inferred from homology"/>
<dbReference type="PANTHER" id="PTHR30221">
    <property type="entry name" value="SMALL-CONDUCTANCE MECHANOSENSITIVE CHANNEL"/>
    <property type="match status" value="1"/>
</dbReference>
<keyword evidence="2 5" id="KW-0812">Transmembrane</keyword>
<keyword evidence="5" id="KW-1003">Cell membrane</keyword>
<feature type="transmembrane region" description="Helical" evidence="5">
    <location>
        <begin position="20"/>
        <end position="37"/>
    </location>
</feature>
<dbReference type="Pfam" id="PF00924">
    <property type="entry name" value="MS_channel_2nd"/>
    <property type="match status" value="1"/>
</dbReference>
<feature type="transmembrane region" description="Helical" evidence="5">
    <location>
        <begin position="44"/>
        <end position="64"/>
    </location>
</feature>
<feature type="domain" description="Cyclic nucleotide-binding" evidence="6">
    <location>
        <begin position="357"/>
        <end position="476"/>
    </location>
</feature>
<evidence type="ECO:0000256" key="1">
    <source>
        <dbReference type="ARBA" id="ARBA00004370"/>
    </source>
</evidence>
<dbReference type="InterPro" id="IPR006685">
    <property type="entry name" value="MscS_channel_2nd"/>
</dbReference>
<dbReference type="SMART" id="SM00100">
    <property type="entry name" value="cNMP"/>
    <property type="match status" value="1"/>
</dbReference>
<comment type="subunit">
    <text evidence="5">Homoheptamer.</text>
</comment>
<protein>
    <recommendedName>
        <fullName evidence="5">Small-conductance mechanosensitive channel</fullName>
    </recommendedName>
</protein>
<dbReference type="PRINTS" id="PR00103">
    <property type="entry name" value="CAMPKINASE"/>
</dbReference>
<dbReference type="PANTHER" id="PTHR30221:SF1">
    <property type="entry name" value="SMALL-CONDUCTANCE MECHANOSENSITIVE CHANNEL"/>
    <property type="match status" value="1"/>
</dbReference>
<keyword evidence="4 5" id="KW-0472">Membrane</keyword>
<dbReference type="SUPFAM" id="SSF50182">
    <property type="entry name" value="Sm-like ribonucleoproteins"/>
    <property type="match status" value="1"/>
</dbReference>
<dbReference type="Gene3D" id="2.60.120.10">
    <property type="entry name" value="Jelly Rolls"/>
    <property type="match status" value="1"/>
</dbReference>
<evidence type="ECO:0000313" key="8">
    <source>
        <dbReference type="Proteomes" id="UP001595756"/>
    </source>
</evidence>
<evidence type="ECO:0000256" key="4">
    <source>
        <dbReference type="ARBA" id="ARBA00023136"/>
    </source>
</evidence>
<feature type="transmembrane region" description="Helical" evidence="5">
    <location>
        <begin position="70"/>
        <end position="88"/>
    </location>
</feature>
<dbReference type="Pfam" id="PF00027">
    <property type="entry name" value="cNMP_binding"/>
    <property type="match status" value="1"/>
</dbReference>
<evidence type="ECO:0000256" key="2">
    <source>
        <dbReference type="ARBA" id="ARBA00022692"/>
    </source>
</evidence>
<sequence>MMAFVSAVAHHFSTLWAPSDLWLLALSLVLGLALGRVARRMPSWTVLVLLLVVLLLLGSAVALTAQDAPLARALQGTAVLLLGLWLIRQMGLTIFRGLLPRLHVHPPRILEELLILFAYVGWGLLRLSQAGLDLGGLVAGTAVLTAVVAFAMQDTLGNILSGVALQLDHSLHIGDWLELADFEGEVIAGEVVQVQWRHTAVRTIAGEMLLIPNSQLMKGHVKLVGGPSVPVRQRMIMFHAEASVLASEVITEVERVLREAESAAVARDPAPRCQIADLTDGRITYAVRYGLTDPRAPAGTDSWVRQHVQAVFVRRGWSLAAPVRTLNGTARASASTEAGRAPDELDARVQCLRDVDLFQPLTDGERLDLARRLKTMPFVPGGLVVRQGEQGDCLYIVLKGRAAVWLETQGRQRLLAEVGPGHVIGEMSLMTGDPRRASLRALSPMVCYALFKADFQSILESRPALAEMFAQLLARRSLELEALRNEAPAAAPAERAEGAAILARIRHFFGIA</sequence>
<feature type="transmembrane region" description="Helical" evidence="5">
    <location>
        <begin position="134"/>
        <end position="152"/>
    </location>
</feature>
<keyword evidence="5" id="KW-0406">Ion transport</keyword>
<comment type="subcellular location">
    <subcellularLocation>
        <location evidence="5">Cell inner membrane</location>
        <topology evidence="5">Multi-pass membrane protein</topology>
    </subcellularLocation>
    <subcellularLocation>
        <location evidence="1">Membrane</location>
    </subcellularLocation>
</comment>
<dbReference type="Gene3D" id="2.30.30.60">
    <property type="match status" value="1"/>
</dbReference>
<comment type="similarity">
    <text evidence="5">Belongs to the MscS (TC 1.A.23) family.</text>
</comment>
<keyword evidence="3 5" id="KW-1133">Transmembrane helix</keyword>
<keyword evidence="8" id="KW-1185">Reference proteome</keyword>
<evidence type="ECO:0000313" key="7">
    <source>
        <dbReference type="EMBL" id="MFC4297046.1"/>
    </source>
</evidence>
<keyword evidence="5" id="KW-0407">Ion channel</keyword>
<dbReference type="InterPro" id="IPR018490">
    <property type="entry name" value="cNMP-bd_dom_sf"/>
</dbReference>
<dbReference type="SUPFAM" id="SSF51206">
    <property type="entry name" value="cAMP-binding domain-like"/>
    <property type="match status" value="1"/>
</dbReference>
<accession>A0ABV8RXT8</accession>
<evidence type="ECO:0000256" key="3">
    <source>
        <dbReference type="ARBA" id="ARBA00022989"/>
    </source>
</evidence>
<dbReference type="InterPro" id="IPR010920">
    <property type="entry name" value="LSM_dom_sf"/>
</dbReference>
<dbReference type="RefSeq" id="WP_376811611.1">
    <property type="nucleotide sequence ID" value="NZ_JBHSDY010000002.1"/>
</dbReference>
<comment type="caution">
    <text evidence="7">The sequence shown here is derived from an EMBL/GenBank/DDBJ whole genome shotgun (WGS) entry which is preliminary data.</text>
</comment>
<gene>
    <name evidence="7" type="ORF">ACFO0J_03195</name>
</gene>
<evidence type="ECO:0000256" key="5">
    <source>
        <dbReference type="RuleBase" id="RU369025"/>
    </source>
</evidence>
<dbReference type="InterPro" id="IPR045275">
    <property type="entry name" value="MscS_archaea/bacteria_type"/>
</dbReference>
<dbReference type="CDD" id="cd00038">
    <property type="entry name" value="CAP_ED"/>
    <property type="match status" value="1"/>
</dbReference>
<dbReference type="EMBL" id="JBHSDY010000002">
    <property type="protein sequence ID" value="MFC4297046.1"/>
    <property type="molecule type" value="Genomic_DNA"/>
</dbReference>
<comment type="function">
    <text evidence="5">Mechanosensitive channel that participates in the regulation of osmotic pressure changes within the cell, opening in response to stretch forces in the membrane lipid bilayer, without the need for other proteins. Contributes to normal resistance to hypoosmotic shock. Forms an ion channel of 1.0 nanosiemens conductance with a slight preference for anions.</text>
</comment>
<dbReference type="InterPro" id="IPR023408">
    <property type="entry name" value="MscS_beta-dom_sf"/>
</dbReference>
<dbReference type="InterPro" id="IPR000595">
    <property type="entry name" value="cNMP-bd_dom"/>
</dbReference>
<dbReference type="PROSITE" id="PS00888">
    <property type="entry name" value="CNMP_BINDING_1"/>
    <property type="match status" value="1"/>
</dbReference>
<keyword evidence="5" id="KW-0813">Transport</keyword>
<organism evidence="7 8">
    <name type="scientific">Castellaniella hirudinis</name>
    <dbReference type="NCBI Taxonomy" id="1144617"/>
    <lineage>
        <taxon>Bacteria</taxon>
        <taxon>Pseudomonadati</taxon>
        <taxon>Pseudomonadota</taxon>
        <taxon>Betaproteobacteria</taxon>
        <taxon>Burkholderiales</taxon>
        <taxon>Alcaligenaceae</taxon>
        <taxon>Castellaniella</taxon>
    </lineage>
</organism>
<evidence type="ECO:0000259" key="6">
    <source>
        <dbReference type="PROSITE" id="PS50042"/>
    </source>
</evidence>